<gene>
    <name evidence="1" type="ORF">N658DRAFT_501421</name>
</gene>
<organism evidence="1 2">
    <name type="scientific">Parathielavia hyrcaniae</name>
    <dbReference type="NCBI Taxonomy" id="113614"/>
    <lineage>
        <taxon>Eukaryota</taxon>
        <taxon>Fungi</taxon>
        <taxon>Dikarya</taxon>
        <taxon>Ascomycota</taxon>
        <taxon>Pezizomycotina</taxon>
        <taxon>Sordariomycetes</taxon>
        <taxon>Sordariomycetidae</taxon>
        <taxon>Sordariales</taxon>
        <taxon>Chaetomiaceae</taxon>
        <taxon>Parathielavia</taxon>
    </lineage>
</organism>
<dbReference type="AlphaFoldDB" id="A0AAN6SWM8"/>
<reference evidence="1" key="1">
    <citation type="journal article" date="2023" name="Mol. Phylogenet. Evol.">
        <title>Genome-scale phylogeny and comparative genomics of the fungal order Sordariales.</title>
        <authorList>
            <person name="Hensen N."/>
            <person name="Bonometti L."/>
            <person name="Westerberg I."/>
            <person name="Brannstrom I.O."/>
            <person name="Guillou S."/>
            <person name="Cros-Aarteil S."/>
            <person name="Calhoun S."/>
            <person name="Haridas S."/>
            <person name="Kuo A."/>
            <person name="Mondo S."/>
            <person name="Pangilinan J."/>
            <person name="Riley R."/>
            <person name="LaButti K."/>
            <person name="Andreopoulos B."/>
            <person name="Lipzen A."/>
            <person name="Chen C."/>
            <person name="Yan M."/>
            <person name="Daum C."/>
            <person name="Ng V."/>
            <person name="Clum A."/>
            <person name="Steindorff A."/>
            <person name="Ohm R.A."/>
            <person name="Martin F."/>
            <person name="Silar P."/>
            <person name="Natvig D.O."/>
            <person name="Lalanne C."/>
            <person name="Gautier V."/>
            <person name="Ament-Velasquez S.L."/>
            <person name="Kruys A."/>
            <person name="Hutchinson M.I."/>
            <person name="Powell A.J."/>
            <person name="Barry K."/>
            <person name="Miller A.N."/>
            <person name="Grigoriev I.V."/>
            <person name="Debuchy R."/>
            <person name="Gladieux P."/>
            <person name="Hiltunen Thoren M."/>
            <person name="Johannesson H."/>
        </authorList>
    </citation>
    <scope>NUCLEOTIDE SEQUENCE</scope>
    <source>
        <strain evidence="1">CBS 757.83</strain>
    </source>
</reference>
<protein>
    <submittedName>
        <fullName evidence="1">Uncharacterized protein</fullName>
    </submittedName>
</protein>
<proteinExistence type="predicted"/>
<accession>A0AAN6SWM8</accession>
<reference evidence="1" key="2">
    <citation type="submission" date="2023-05" db="EMBL/GenBank/DDBJ databases">
        <authorList>
            <consortium name="Lawrence Berkeley National Laboratory"/>
            <person name="Steindorff A."/>
            <person name="Hensen N."/>
            <person name="Bonometti L."/>
            <person name="Westerberg I."/>
            <person name="Brannstrom I.O."/>
            <person name="Guillou S."/>
            <person name="Cros-Aarteil S."/>
            <person name="Calhoun S."/>
            <person name="Haridas S."/>
            <person name="Kuo A."/>
            <person name="Mondo S."/>
            <person name="Pangilinan J."/>
            <person name="Riley R."/>
            <person name="Labutti K."/>
            <person name="Andreopoulos B."/>
            <person name="Lipzen A."/>
            <person name="Chen C."/>
            <person name="Yanf M."/>
            <person name="Daum C."/>
            <person name="Ng V."/>
            <person name="Clum A."/>
            <person name="Ohm R."/>
            <person name="Martin F."/>
            <person name="Silar P."/>
            <person name="Natvig D."/>
            <person name="Lalanne C."/>
            <person name="Gautier V."/>
            <person name="Ament-Velasquez S.L."/>
            <person name="Kruys A."/>
            <person name="Hutchinson M.I."/>
            <person name="Powell A.J."/>
            <person name="Barry K."/>
            <person name="Miller A.N."/>
            <person name="Grigoriev I.V."/>
            <person name="Debuchy R."/>
            <person name="Gladieux P."/>
            <person name="Thoren M.H."/>
            <person name="Johannesson H."/>
        </authorList>
    </citation>
    <scope>NUCLEOTIDE SEQUENCE</scope>
    <source>
        <strain evidence="1">CBS 757.83</strain>
    </source>
</reference>
<name>A0AAN6SWM8_9PEZI</name>
<dbReference type="Proteomes" id="UP001305647">
    <property type="component" value="Unassembled WGS sequence"/>
</dbReference>
<evidence type="ECO:0000313" key="2">
    <source>
        <dbReference type="Proteomes" id="UP001305647"/>
    </source>
</evidence>
<dbReference type="EMBL" id="MU863707">
    <property type="protein sequence ID" value="KAK4096565.1"/>
    <property type="molecule type" value="Genomic_DNA"/>
</dbReference>
<evidence type="ECO:0000313" key="1">
    <source>
        <dbReference type="EMBL" id="KAK4096565.1"/>
    </source>
</evidence>
<sequence length="121" mass="13194">MRSDSDLKALLQSDYEKGSSGWWVKGGGGGGAASARRGRAARLVYSLSFRRLAGEVWALGSKASLPLFADWLARVLGVSVLFVLPIPSIPGFEVRRAEDGSIMIWSGRLLEDWRQLAPPYT</sequence>
<comment type="caution">
    <text evidence="1">The sequence shown here is derived from an EMBL/GenBank/DDBJ whole genome shotgun (WGS) entry which is preliminary data.</text>
</comment>
<keyword evidence="2" id="KW-1185">Reference proteome</keyword>